<gene>
    <name evidence="1" type="ORF">RV00_GL002285</name>
</gene>
<sequence length="224" mass="25821">MKKDLQRKIRGQINDDYVAVYQKKSENELLELLYSEEAWQRSVAAELLLLTPETTDILLKKLQVEKALYTRLAITKKLESGDQETAKKMITYLARIGNNQHRQPIPPSKKQSFPLPRDLIARSLGRMQPAIFSTLLAALENLSVLQLSEILDAIGYMAFYQPSLATTETYQRLLKVRKTMIDQPLIQWKLVICFSAFPQSKELLLREKEFAPEARRSLRSLAKK</sequence>
<name>A0A1L8SVP3_9ENTE</name>
<reference evidence="1 2" key="1">
    <citation type="submission" date="2014-12" db="EMBL/GenBank/DDBJ databases">
        <title>Draft genome sequences of 29 type strains of Enterococci.</title>
        <authorList>
            <person name="Zhong Z."/>
            <person name="Sun Z."/>
            <person name="Liu W."/>
            <person name="Zhang W."/>
            <person name="Zhang H."/>
        </authorList>
    </citation>
    <scope>NUCLEOTIDE SEQUENCE [LARGE SCALE GENOMIC DNA]</scope>
    <source>
        <strain evidence="1 2">DSM 22802</strain>
    </source>
</reference>
<evidence type="ECO:0000313" key="1">
    <source>
        <dbReference type="EMBL" id="OJG36141.1"/>
    </source>
</evidence>
<accession>A0A1L8SVP3</accession>
<dbReference type="Proteomes" id="UP000183700">
    <property type="component" value="Unassembled WGS sequence"/>
</dbReference>
<organism evidence="1 2">
    <name type="scientific">Enterococcus devriesei</name>
    <dbReference type="NCBI Taxonomy" id="319970"/>
    <lineage>
        <taxon>Bacteria</taxon>
        <taxon>Bacillati</taxon>
        <taxon>Bacillota</taxon>
        <taxon>Bacilli</taxon>
        <taxon>Lactobacillales</taxon>
        <taxon>Enterococcaceae</taxon>
        <taxon>Enterococcus</taxon>
    </lineage>
</organism>
<dbReference type="EMBL" id="JXKM01000004">
    <property type="protein sequence ID" value="OJG36141.1"/>
    <property type="molecule type" value="Genomic_DNA"/>
</dbReference>
<keyword evidence="2" id="KW-1185">Reference proteome</keyword>
<proteinExistence type="predicted"/>
<dbReference type="STRING" id="319970.RV00_GL002285"/>
<dbReference type="OrthoDB" id="4927470at2"/>
<evidence type="ECO:0000313" key="2">
    <source>
        <dbReference type="Proteomes" id="UP000183700"/>
    </source>
</evidence>
<comment type="caution">
    <text evidence="1">The sequence shown here is derived from an EMBL/GenBank/DDBJ whole genome shotgun (WGS) entry which is preliminary data.</text>
</comment>
<dbReference type="RefSeq" id="WP_071862084.1">
    <property type="nucleotide sequence ID" value="NZ_JBHLVS010000013.1"/>
</dbReference>
<protein>
    <submittedName>
        <fullName evidence="1">Uncharacterized protein</fullName>
    </submittedName>
</protein>
<dbReference type="AlphaFoldDB" id="A0A1L8SVP3"/>